<sequence>MDLITSDSSSASGPPPPSSSASASSATWSPPTVLGKPTYISLLEAIPISCNLLQYKDSQLVGNTAAYLIKIAERVHHPFDILDQPSSLLSTESDHLMNPQKNAHNSLEVGATAILVGDTEAKLKGQPWKNYGTAGHSSHETYSNPAISAKQNFQNYQSWETSGLCSQ</sequence>
<gene>
    <name evidence="2" type="ORF">F0562_027987</name>
</gene>
<evidence type="ECO:0000313" key="3">
    <source>
        <dbReference type="Proteomes" id="UP000325577"/>
    </source>
</evidence>
<protein>
    <submittedName>
        <fullName evidence="2">Uncharacterized protein</fullName>
    </submittedName>
</protein>
<name>A0A5J5B9N1_9ASTE</name>
<feature type="region of interest" description="Disordered" evidence="1">
    <location>
        <begin position="1"/>
        <end position="30"/>
    </location>
</feature>
<organism evidence="2 3">
    <name type="scientific">Nyssa sinensis</name>
    <dbReference type="NCBI Taxonomy" id="561372"/>
    <lineage>
        <taxon>Eukaryota</taxon>
        <taxon>Viridiplantae</taxon>
        <taxon>Streptophyta</taxon>
        <taxon>Embryophyta</taxon>
        <taxon>Tracheophyta</taxon>
        <taxon>Spermatophyta</taxon>
        <taxon>Magnoliopsida</taxon>
        <taxon>eudicotyledons</taxon>
        <taxon>Gunneridae</taxon>
        <taxon>Pentapetalae</taxon>
        <taxon>asterids</taxon>
        <taxon>Cornales</taxon>
        <taxon>Nyssaceae</taxon>
        <taxon>Nyssa</taxon>
    </lineage>
</organism>
<feature type="compositionally biased region" description="Low complexity" evidence="1">
    <location>
        <begin position="19"/>
        <end position="30"/>
    </location>
</feature>
<dbReference type="AlphaFoldDB" id="A0A5J5B9N1"/>
<keyword evidence="3" id="KW-1185">Reference proteome</keyword>
<reference evidence="2 3" key="1">
    <citation type="submission" date="2019-09" db="EMBL/GenBank/DDBJ databases">
        <title>A chromosome-level genome assembly of the Chinese tupelo Nyssa sinensis.</title>
        <authorList>
            <person name="Yang X."/>
            <person name="Kang M."/>
            <person name="Yang Y."/>
            <person name="Xiong H."/>
            <person name="Wang M."/>
            <person name="Zhang Z."/>
            <person name="Wang Z."/>
            <person name="Wu H."/>
            <person name="Ma T."/>
            <person name="Liu J."/>
            <person name="Xi Z."/>
        </authorList>
    </citation>
    <scope>NUCLEOTIDE SEQUENCE [LARGE SCALE GENOMIC DNA]</scope>
    <source>
        <strain evidence="2">J267</strain>
        <tissue evidence="2">Leaf</tissue>
    </source>
</reference>
<accession>A0A5J5B9N1</accession>
<proteinExistence type="predicted"/>
<evidence type="ECO:0000256" key="1">
    <source>
        <dbReference type="SAM" id="MobiDB-lite"/>
    </source>
</evidence>
<dbReference type="EMBL" id="CM018038">
    <property type="protein sequence ID" value="KAA8538467.1"/>
    <property type="molecule type" value="Genomic_DNA"/>
</dbReference>
<feature type="compositionally biased region" description="Low complexity" evidence="1">
    <location>
        <begin position="1"/>
        <end position="12"/>
    </location>
</feature>
<dbReference type="OrthoDB" id="1905883at2759"/>
<dbReference type="Proteomes" id="UP000325577">
    <property type="component" value="Linkage Group LG15"/>
</dbReference>
<evidence type="ECO:0000313" key="2">
    <source>
        <dbReference type="EMBL" id="KAA8538467.1"/>
    </source>
</evidence>